<comment type="caution">
    <text evidence="3">The sequence shown here is derived from an EMBL/GenBank/DDBJ whole genome shotgun (WGS) entry which is preliminary data.</text>
</comment>
<name>A0ABU8WBQ8_9BURK</name>
<feature type="region of interest" description="Disordered" evidence="1">
    <location>
        <begin position="85"/>
        <end position="107"/>
    </location>
</feature>
<evidence type="ECO:0000256" key="2">
    <source>
        <dbReference type="SAM" id="Phobius"/>
    </source>
</evidence>
<sequence>MAAFASSPPPLPKVKIRAGAPPQPESKGRKGLWVSVGALAIALIVGAAGWAAAGAGGWYIYKAKTVLDEREPAVMPPPVSVAEPVRESAAAPGPAPASPSASAPASASASAPTVASTLAPGETLVTAAATNRGQKAALKTEEHADTPVVATAARAVEKPRAAPARVHAASTLESVCGGMNFIAASRCKVAECEKPEWRQATECRAVQAQQRLMEEKRNPTLIN</sequence>
<keyword evidence="2" id="KW-0812">Transmembrane</keyword>
<accession>A0ABU8WBQ8</accession>
<feature type="region of interest" description="Disordered" evidence="1">
    <location>
        <begin position="1"/>
        <end position="29"/>
    </location>
</feature>
<evidence type="ECO:0000313" key="4">
    <source>
        <dbReference type="Proteomes" id="UP001363010"/>
    </source>
</evidence>
<dbReference type="EMBL" id="JBBKZV010000068">
    <property type="protein sequence ID" value="MEJ8827400.1"/>
    <property type="molecule type" value="Genomic_DNA"/>
</dbReference>
<keyword evidence="2" id="KW-1133">Transmembrane helix</keyword>
<dbReference type="Proteomes" id="UP001363010">
    <property type="component" value="Unassembled WGS sequence"/>
</dbReference>
<feature type="compositionally biased region" description="Low complexity" evidence="1">
    <location>
        <begin position="88"/>
        <end position="107"/>
    </location>
</feature>
<reference evidence="3 4" key="1">
    <citation type="submission" date="2024-03" db="EMBL/GenBank/DDBJ databases">
        <title>Novel species of the genus Variovorax.</title>
        <authorList>
            <person name="Liu Q."/>
            <person name="Xin Y.-H."/>
        </authorList>
    </citation>
    <scope>NUCLEOTIDE SEQUENCE [LARGE SCALE GENOMIC DNA]</scope>
    <source>
        <strain evidence="3 4">KACC 18501</strain>
    </source>
</reference>
<keyword evidence="2" id="KW-0472">Membrane</keyword>
<protein>
    <submittedName>
        <fullName evidence="3">Uncharacterized protein</fullName>
    </submittedName>
</protein>
<evidence type="ECO:0000313" key="3">
    <source>
        <dbReference type="EMBL" id="MEJ8827400.1"/>
    </source>
</evidence>
<gene>
    <name evidence="3" type="ORF">WKW80_36400</name>
</gene>
<dbReference type="RefSeq" id="WP_340368425.1">
    <property type="nucleotide sequence ID" value="NZ_JBBKZV010000068.1"/>
</dbReference>
<evidence type="ECO:0000256" key="1">
    <source>
        <dbReference type="SAM" id="MobiDB-lite"/>
    </source>
</evidence>
<proteinExistence type="predicted"/>
<organism evidence="3 4">
    <name type="scientific">Variovorax humicola</name>
    <dbReference type="NCBI Taxonomy" id="1769758"/>
    <lineage>
        <taxon>Bacteria</taxon>
        <taxon>Pseudomonadati</taxon>
        <taxon>Pseudomonadota</taxon>
        <taxon>Betaproteobacteria</taxon>
        <taxon>Burkholderiales</taxon>
        <taxon>Comamonadaceae</taxon>
        <taxon>Variovorax</taxon>
    </lineage>
</organism>
<keyword evidence="4" id="KW-1185">Reference proteome</keyword>
<feature type="transmembrane region" description="Helical" evidence="2">
    <location>
        <begin position="32"/>
        <end position="61"/>
    </location>
</feature>